<sequence length="1144" mass="127021">MPRRRGNIGQDNNDNHNNDGFFAGRGGRGGRGRGRGRGRGGRGRGGPLSNSNSNLNDQQNQPQLQVHRLQPDSTSQTLPQTQLPQQTQPQLRSQTQTPSGKGQPPLEPQSIQTSYTLDLFNNLSLNPDDGGDTVVFEGDFNDFTLGNITTNRSQPRAQSRRQQSSNAPGSALASIHTPQAPFTRGRGGPWRGGGWRGRPSLYGAQPLPFSSPFRKVEPNSKNVKGSGLGYAHPTISNPGPSPRYPKRPTTSSKLPRISLAILERDRPLLKPVVFVKGEHQTLLFKEQEEILHVPGEEKEHVDQIVPSADLVEKIFHSEFRITQAEEAEESSSKSETEDHTDDGHTPIALATESDEIPRSNTQTTLNVTGTPTIEVEVQRKVHIPPTPLPEELLVAQLEASAAASGEIVTKDKVETIEEEETGLPIPQHTPDDDETSLPQLEPQFFIISTDPSLTDSPNNINPNIDVQYTSTRSQTPLGVASDDEVVYEAPNRHQHPRPNVPKLTSTSTPSQDPNFNPIPLSTLPSLTLTSIPTSELIQRTIKAQAKSGLKMTPRMRRMIRLGKGTGRKGTKRKGPSLFALGLEREERFLESNSNIGKERKGMRERRRQGSDIDWGTEEDNEGTDEETNGTLFKASKSNEEIDFDPSEIDADINLKDLLRFVQSTEALSKGNGTGETIDDIEDRRKMDEEDEEEDSGSSIESPSDTDGNQDESENENFDEAERREIKELEDELSLDSSSSSEDFQTTLNNLRAENGKEAVNEKRNVNGENARREKGKQKAVFISDTESSEDDIDDIEEAISKAEEDERFLSEIRVFLDENEGLLQSHTSHPKRGKKKRKEGRRFKAIFNGSFEYEDSDVDYVGEIDEDLFDISYNSTKRDKSSHLPPGLKERWEQDRTKKAERKRERQLQREIEQVEAAMHVSPSGKGKLSKIQRKLLRRSAVDSSTSTSHISSDALRFEYVSSSTIQVSKITDLSALDTLIRSTFFLDFNLQKVILPPKDKQWRAKAHDLANAFYLKNKSEGREGDRFLTLSRTSMTGVGMREGKIMNILRRSGRVEGSGGSWVRDKGRFEGGRGGKGGHVKIRTRDGEEVGAAAPKIDSSNIGFQILEKMGWTEGQRIGITGGLADPLTAIIKTSKLGLGATR</sequence>
<evidence type="ECO:0000313" key="3">
    <source>
        <dbReference type="EMBL" id="GJJ06535.1"/>
    </source>
</evidence>
<dbReference type="EMBL" id="BPWL01000001">
    <property type="protein sequence ID" value="GJJ06535.1"/>
    <property type="molecule type" value="Genomic_DNA"/>
</dbReference>
<dbReference type="PANTHER" id="PTHR14195">
    <property type="entry name" value="G PATCH DOMAIN CONTAINING PROTEIN 2"/>
    <property type="match status" value="1"/>
</dbReference>
<evidence type="ECO:0000256" key="1">
    <source>
        <dbReference type="SAM" id="MobiDB-lite"/>
    </source>
</evidence>
<dbReference type="PROSITE" id="PS50174">
    <property type="entry name" value="G_PATCH"/>
    <property type="match status" value="1"/>
</dbReference>
<feature type="compositionally biased region" description="Basic residues" evidence="1">
    <location>
        <begin position="28"/>
        <end position="42"/>
    </location>
</feature>
<comment type="caution">
    <text evidence="3">The sequence shown here is derived from an EMBL/GenBank/DDBJ whole genome shotgun (WGS) entry which is preliminary data.</text>
</comment>
<dbReference type="Proteomes" id="UP001050691">
    <property type="component" value="Unassembled WGS sequence"/>
</dbReference>
<organism evidence="3 4">
    <name type="scientific">Clathrus columnatus</name>
    <dbReference type="NCBI Taxonomy" id="1419009"/>
    <lineage>
        <taxon>Eukaryota</taxon>
        <taxon>Fungi</taxon>
        <taxon>Dikarya</taxon>
        <taxon>Basidiomycota</taxon>
        <taxon>Agaricomycotina</taxon>
        <taxon>Agaricomycetes</taxon>
        <taxon>Phallomycetidae</taxon>
        <taxon>Phallales</taxon>
        <taxon>Clathraceae</taxon>
        <taxon>Clathrus</taxon>
    </lineage>
</organism>
<feature type="region of interest" description="Disordered" evidence="1">
    <location>
        <begin position="489"/>
        <end position="521"/>
    </location>
</feature>
<reference evidence="3" key="1">
    <citation type="submission" date="2021-10" db="EMBL/GenBank/DDBJ databases">
        <title>De novo Genome Assembly of Clathrus columnatus (Basidiomycota, Fungi) Using Illumina and Nanopore Sequence Data.</title>
        <authorList>
            <person name="Ogiso-Tanaka E."/>
            <person name="Itagaki H."/>
            <person name="Hosoya T."/>
            <person name="Hosaka K."/>
        </authorList>
    </citation>
    <scope>NUCLEOTIDE SEQUENCE</scope>
    <source>
        <strain evidence="3">MO-923</strain>
    </source>
</reference>
<feature type="compositionally biased region" description="Basic and acidic residues" evidence="1">
    <location>
        <begin position="330"/>
        <end position="344"/>
    </location>
</feature>
<accession>A0AAV5A3R0</accession>
<gene>
    <name evidence="3" type="ORF">Clacol_000727</name>
</gene>
<name>A0AAV5A3R0_9AGAM</name>
<feature type="region of interest" description="Disordered" evidence="1">
    <location>
        <begin position="668"/>
        <end position="792"/>
    </location>
</feature>
<evidence type="ECO:0000259" key="2">
    <source>
        <dbReference type="PROSITE" id="PS50174"/>
    </source>
</evidence>
<feature type="region of interest" description="Disordered" evidence="1">
    <location>
        <begin position="1"/>
        <end position="109"/>
    </location>
</feature>
<feature type="compositionally biased region" description="Polar residues" evidence="1">
    <location>
        <begin position="358"/>
        <end position="370"/>
    </location>
</feature>
<dbReference type="Pfam" id="PF01585">
    <property type="entry name" value="G-patch"/>
    <property type="match status" value="1"/>
</dbReference>
<feature type="compositionally biased region" description="Low complexity" evidence="1">
    <location>
        <begin position="47"/>
        <end position="99"/>
    </location>
</feature>
<feature type="compositionally biased region" description="Polar residues" evidence="1">
    <location>
        <begin position="502"/>
        <end position="514"/>
    </location>
</feature>
<evidence type="ECO:0000313" key="4">
    <source>
        <dbReference type="Proteomes" id="UP001050691"/>
    </source>
</evidence>
<feature type="region of interest" description="Disordered" evidence="1">
    <location>
        <begin position="321"/>
        <end position="370"/>
    </location>
</feature>
<dbReference type="GO" id="GO:0003676">
    <property type="term" value="F:nucleic acid binding"/>
    <property type="evidence" value="ECO:0007669"/>
    <property type="project" value="InterPro"/>
</dbReference>
<feature type="compositionally biased region" description="Acidic residues" evidence="1">
    <location>
        <begin position="614"/>
        <end position="627"/>
    </location>
</feature>
<feature type="domain" description="G-patch" evidence="2">
    <location>
        <begin position="1100"/>
        <end position="1144"/>
    </location>
</feature>
<feature type="compositionally biased region" description="Basic and acidic residues" evidence="1">
    <location>
        <begin position="753"/>
        <end position="772"/>
    </location>
</feature>
<feature type="region of interest" description="Disordered" evidence="1">
    <location>
        <begin position="145"/>
        <end position="251"/>
    </location>
</feature>
<feature type="compositionally biased region" description="Basic and acidic residues" evidence="1">
    <location>
        <begin position="1064"/>
        <end position="1074"/>
    </location>
</feature>
<feature type="region of interest" description="Disordered" evidence="1">
    <location>
        <begin position="876"/>
        <end position="905"/>
    </location>
</feature>
<keyword evidence="4" id="KW-1185">Reference proteome</keyword>
<dbReference type="InterPro" id="IPR051189">
    <property type="entry name" value="Splicing_assoc_domain"/>
</dbReference>
<dbReference type="InterPro" id="IPR036867">
    <property type="entry name" value="R3H_dom_sf"/>
</dbReference>
<feature type="region of interest" description="Disordered" evidence="1">
    <location>
        <begin position="593"/>
        <end position="644"/>
    </location>
</feature>
<protein>
    <recommendedName>
        <fullName evidence="2">G-patch domain-containing protein</fullName>
    </recommendedName>
</protein>
<feature type="compositionally biased region" description="Gly residues" evidence="1">
    <location>
        <begin position="185"/>
        <end position="196"/>
    </location>
</feature>
<dbReference type="InterPro" id="IPR000467">
    <property type="entry name" value="G_patch_dom"/>
</dbReference>
<feature type="compositionally biased region" description="Acidic residues" evidence="1">
    <location>
        <begin position="707"/>
        <end position="718"/>
    </location>
</feature>
<dbReference type="AlphaFoldDB" id="A0AAV5A3R0"/>
<dbReference type="SUPFAM" id="SSF82708">
    <property type="entry name" value="R3H domain"/>
    <property type="match status" value="1"/>
</dbReference>
<proteinExistence type="predicted"/>
<feature type="compositionally biased region" description="Low complexity" evidence="1">
    <location>
        <begin position="151"/>
        <end position="168"/>
    </location>
</feature>
<dbReference type="SMART" id="SM00443">
    <property type="entry name" value="G_patch"/>
    <property type="match status" value="1"/>
</dbReference>
<feature type="region of interest" description="Disordered" evidence="1">
    <location>
        <begin position="1060"/>
        <end position="1082"/>
    </location>
</feature>